<dbReference type="EMBL" id="LCZI01000854">
    <property type="protein sequence ID" value="KKZ64144.1"/>
    <property type="molecule type" value="Genomic_DNA"/>
</dbReference>
<dbReference type="AlphaFoldDB" id="A0A0G2J2I9"/>
<accession>A0A0G2J2I9</accession>
<evidence type="ECO:0000313" key="2">
    <source>
        <dbReference type="Proteomes" id="UP000034164"/>
    </source>
</evidence>
<reference evidence="2" key="1">
    <citation type="journal article" date="2015" name="PLoS Genet.">
        <title>The dynamic genome and transcriptome of the human fungal pathogen Blastomyces and close relative Emmonsia.</title>
        <authorList>
            <person name="Munoz J.F."/>
            <person name="Gauthier G.M."/>
            <person name="Desjardins C.A."/>
            <person name="Gallo J.E."/>
            <person name="Holder J."/>
            <person name="Sullivan T.D."/>
            <person name="Marty A.J."/>
            <person name="Carmen J.C."/>
            <person name="Chen Z."/>
            <person name="Ding L."/>
            <person name="Gujja S."/>
            <person name="Magrini V."/>
            <person name="Misas E."/>
            <person name="Mitreva M."/>
            <person name="Priest M."/>
            <person name="Saif S."/>
            <person name="Whiston E.A."/>
            <person name="Young S."/>
            <person name="Zeng Q."/>
            <person name="Goldman W.E."/>
            <person name="Mardis E.R."/>
            <person name="Taylor J.W."/>
            <person name="McEwen J.G."/>
            <person name="Clay O.K."/>
            <person name="Klein B.S."/>
            <person name="Cuomo C.A."/>
        </authorList>
    </citation>
    <scope>NUCLEOTIDE SEQUENCE [LARGE SCALE GENOMIC DNA]</scope>
    <source>
        <strain evidence="2">UAMH 3008</strain>
    </source>
</reference>
<proteinExistence type="predicted"/>
<gene>
    <name evidence="1" type="ORF">EMCG_01549</name>
</gene>
<evidence type="ECO:0000313" key="1">
    <source>
        <dbReference type="EMBL" id="KKZ64144.1"/>
    </source>
</evidence>
<sequence>MAKDPTFASSDGSMSPMQFSIVFYSAKPSHGGSFVSFHNDGFRVPFERLSVSVPKRNENTLYENVAPR</sequence>
<dbReference type="VEuPathDB" id="FungiDB:EMCG_01549"/>
<organism evidence="1 2">
    <name type="scientific">[Emmonsia] crescens</name>
    <dbReference type="NCBI Taxonomy" id="73230"/>
    <lineage>
        <taxon>Eukaryota</taxon>
        <taxon>Fungi</taxon>
        <taxon>Dikarya</taxon>
        <taxon>Ascomycota</taxon>
        <taxon>Pezizomycotina</taxon>
        <taxon>Eurotiomycetes</taxon>
        <taxon>Eurotiomycetidae</taxon>
        <taxon>Onygenales</taxon>
        <taxon>Ajellomycetaceae</taxon>
        <taxon>Emergomyces</taxon>
    </lineage>
</organism>
<name>A0A0G2J2I9_9EURO</name>
<dbReference type="Proteomes" id="UP000034164">
    <property type="component" value="Unassembled WGS sequence"/>
</dbReference>
<comment type="caution">
    <text evidence="1">The sequence shown here is derived from an EMBL/GenBank/DDBJ whole genome shotgun (WGS) entry which is preliminary data.</text>
</comment>
<protein>
    <submittedName>
        <fullName evidence="1">Uncharacterized protein</fullName>
    </submittedName>
</protein>